<dbReference type="SUPFAM" id="SSF52172">
    <property type="entry name" value="CheY-like"/>
    <property type="match status" value="1"/>
</dbReference>
<reference evidence="4" key="1">
    <citation type="submission" date="2016-10" db="EMBL/GenBank/DDBJ databases">
        <authorList>
            <person name="Varghese N."/>
            <person name="Submissions S."/>
        </authorList>
    </citation>
    <scope>NUCLEOTIDE SEQUENCE [LARGE SCALE GENOMIC DNA]</scope>
    <source>
        <strain evidence="4">DSM 16471</strain>
    </source>
</reference>
<evidence type="ECO:0000313" key="4">
    <source>
        <dbReference type="Proteomes" id="UP000198990"/>
    </source>
</evidence>
<organism evidence="3 4">
    <name type="scientific">Maribacter orientalis</name>
    <dbReference type="NCBI Taxonomy" id="228957"/>
    <lineage>
        <taxon>Bacteria</taxon>
        <taxon>Pseudomonadati</taxon>
        <taxon>Bacteroidota</taxon>
        <taxon>Flavobacteriia</taxon>
        <taxon>Flavobacteriales</taxon>
        <taxon>Flavobacteriaceae</taxon>
        <taxon>Maribacter</taxon>
    </lineage>
</organism>
<accession>A0A1H7W204</accession>
<dbReference type="InterPro" id="IPR052893">
    <property type="entry name" value="TCS_response_regulator"/>
</dbReference>
<name>A0A1H7W204_9FLAO</name>
<evidence type="ECO:0000313" key="3">
    <source>
        <dbReference type="EMBL" id="SEM15536.1"/>
    </source>
</evidence>
<dbReference type="SMART" id="SM00448">
    <property type="entry name" value="REC"/>
    <property type="match status" value="1"/>
</dbReference>
<evidence type="ECO:0000259" key="2">
    <source>
        <dbReference type="PROSITE" id="PS50110"/>
    </source>
</evidence>
<sequence>MNTGIEILLAEDNTSDAEMTIDALKKNGLGNKLLHVKDGAAALDFLFAEGEYAGRNIENKPKVILLDLKMPKVNGIEVLQRIRSDERTKYIPVVMLTSSREDPDIKTCYGLGVNSYVVKPVGFDEFQKAITELGLYWMIVNQQPQ</sequence>
<feature type="domain" description="Response regulatory" evidence="2">
    <location>
        <begin position="6"/>
        <end position="134"/>
    </location>
</feature>
<dbReference type="GO" id="GO:0000160">
    <property type="term" value="P:phosphorelay signal transduction system"/>
    <property type="evidence" value="ECO:0007669"/>
    <property type="project" value="InterPro"/>
</dbReference>
<dbReference type="PROSITE" id="PS50110">
    <property type="entry name" value="RESPONSE_REGULATORY"/>
    <property type="match status" value="1"/>
</dbReference>
<keyword evidence="4" id="KW-1185">Reference proteome</keyword>
<dbReference type="PANTHER" id="PTHR44520">
    <property type="entry name" value="RESPONSE REGULATOR RCP1-RELATED"/>
    <property type="match status" value="1"/>
</dbReference>
<dbReference type="Pfam" id="PF00072">
    <property type="entry name" value="Response_reg"/>
    <property type="match status" value="1"/>
</dbReference>
<dbReference type="STRING" id="228957.SAMN04488008_11072"/>
<feature type="modified residue" description="4-aspartylphosphate" evidence="1">
    <location>
        <position position="67"/>
    </location>
</feature>
<dbReference type="InterPro" id="IPR001789">
    <property type="entry name" value="Sig_transdc_resp-reg_receiver"/>
</dbReference>
<dbReference type="Proteomes" id="UP000198990">
    <property type="component" value="Unassembled WGS sequence"/>
</dbReference>
<proteinExistence type="predicted"/>
<dbReference type="CDD" id="cd17557">
    <property type="entry name" value="REC_Rcp-like"/>
    <property type="match status" value="1"/>
</dbReference>
<dbReference type="RefSeq" id="WP_091626835.1">
    <property type="nucleotide sequence ID" value="NZ_FNZN01000010.1"/>
</dbReference>
<keyword evidence="1" id="KW-0597">Phosphoprotein</keyword>
<dbReference type="OrthoDB" id="7631574at2"/>
<evidence type="ECO:0000256" key="1">
    <source>
        <dbReference type="PROSITE-ProRule" id="PRU00169"/>
    </source>
</evidence>
<dbReference type="PANTHER" id="PTHR44520:SF1">
    <property type="entry name" value="TWO-COMPONENT SYSTEM REGULATORY PROTEIN"/>
    <property type="match status" value="1"/>
</dbReference>
<dbReference type="InterPro" id="IPR011006">
    <property type="entry name" value="CheY-like_superfamily"/>
</dbReference>
<protein>
    <submittedName>
        <fullName evidence="3">Two-component system, unclassified family, response regulator</fullName>
    </submittedName>
</protein>
<dbReference type="Gene3D" id="3.40.50.2300">
    <property type="match status" value="1"/>
</dbReference>
<gene>
    <name evidence="3" type="ORF">SAMN04488008_11072</name>
</gene>
<dbReference type="AlphaFoldDB" id="A0A1H7W204"/>
<dbReference type="EMBL" id="FNZN01000010">
    <property type="protein sequence ID" value="SEM15536.1"/>
    <property type="molecule type" value="Genomic_DNA"/>
</dbReference>